<comment type="caution">
    <text evidence="2">The sequence shown here is derived from an EMBL/GenBank/DDBJ whole genome shotgun (WGS) entry which is preliminary data.</text>
</comment>
<feature type="compositionally biased region" description="Basic and acidic residues" evidence="1">
    <location>
        <begin position="29"/>
        <end position="53"/>
    </location>
</feature>
<evidence type="ECO:0000256" key="1">
    <source>
        <dbReference type="SAM" id="MobiDB-lite"/>
    </source>
</evidence>
<evidence type="ECO:0000313" key="3">
    <source>
        <dbReference type="Proteomes" id="UP000287651"/>
    </source>
</evidence>
<sequence>MIDFDRRQPLSAVTVDFDRRQSISTGISRGREKEEEGDLESHVSPRGEKEQGD</sequence>
<dbReference type="Proteomes" id="UP000287651">
    <property type="component" value="Unassembled WGS sequence"/>
</dbReference>
<protein>
    <submittedName>
        <fullName evidence="2">Uncharacterized protein</fullName>
    </submittedName>
</protein>
<dbReference type="EMBL" id="AMZH03009584">
    <property type="protein sequence ID" value="RRT56535.1"/>
    <property type="molecule type" value="Genomic_DNA"/>
</dbReference>
<feature type="region of interest" description="Disordered" evidence="1">
    <location>
        <begin position="1"/>
        <end position="53"/>
    </location>
</feature>
<gene>
    <name evidence="2" type="ORF">B296_00011024</name>
</gene>
<proteinExistence type="predicted"/>
<evidence type="ECO:0000313" key="2">
    <source>
        <dbReference type="EMBL" id="RRT56535.1"/>
    </source>
</evidence>
<accession>A0A426YXT4</accession>
<feature type="non-terminal residue" evidence="2">
    <location>
        <position position="53"/>
    </location>
</feature>
<organism evidence="2 3">
    <name type="scientific">Ensete ventricosum</name>
    <name type="common">Abyssinian banana</name>
    <name type="synonym">Musa ensete</name>
    <dbReference type="NCBI Taxonomy" id="4639"/>
    <lineage>
        <taxon>Eukaryota</taxon>
        <taxon>Viridiplantae</taxon>
        <taxon>Streptophyta</taxon>
        <taxon>Embryophyta</taxon>
        <taxon>Tracheophyta</taxon>
        <taxon>Spermatophyta</taxon>
        <taxon>Magnoliopsida</taxon>
        <taxon>Liliopsida</taxon>
        <taxon>Zingiberales</taxon>
        <taxon>Musaceae</taxon>
        <taxon>Ensete</taxon>
    </lineage>
</organism>
<reference evidence="2 3" key="1">
    <citation type="journal article" date="2014" name="Agronomy (Basel)">
        <title>A Draft Genome Sequence for Ensete ventricosum, the Drought-Tolerant Tree Against Hunger.</title>
        <authorList>
            <person name="Harrison J."/>
            <person name="Moore K.A."/>
            <person name="Paszkiewicz K."/>
            <person name="Jones T."/>
            <person name="Grant M."/>
            <person name="Ambacheew D."/>
            <person name="Muzemil S."/>
            <person name="Studholme D.J."/>
        </authorList>
    </citation>
    <scope>NUCLEOTIDE SEQUENCE [LARGE SCALE GENOMIC DNA]</scope>
</reference>
<name>A0A426YXT4_ENSVE</name>
<dbReference type="AlphaFoldDB" id="A0A426YXT4"/>